<feature type="site" description="Important for catalytic activity" evidence="7">
    <location>
        <position position="260"/>
    </location>
</feature>
<dbReference type="PANTHER" id="PTHR30518:SF2">
    <property type="entry name" value="ENDOLYTIC MUREIN TRANSGLYCOSYLASE"/>
    <property type="match status" value="1"/>
</dbReference>
<comment type="function">
    <text evidence="7">Functions as a peptidoglycan terminase that cleaves nascent peptidoglycan strands endolytically to terminate their elongation.</text>
</comment>
<evidence type="ECO:0000256" key="4">
    <source>
        <dbReference type="ARBA" id="ARBA00023136"/>
    </source>
</evidence>
<dbReference type="InterPro" id="IPR003770">
    <property type="entry name" value="MLTG-like"/>
</dbReference>
<dbReference type="NCBIfam" id="TIGR00247">
    <property type="entry name" value="endolytic transglycosylase MltG"/>
    <property type="match status" value="1"/>
</dbReference>
<dbReference type="EC" id="4.2.2.29" evidence="7"/>
<dbReference type="GO" id="GO:0009252">
    <property type="term" value="P:peptidoglycan biosynthetic process"/>
    <property type="evidence" value="ECO:0007669"/>
    <property type="project" value="UniProtKB-UniRule"/>
</dbReference>
<keyword evidence="3 7" id="KW-1133">Transmembrane helix</keyword>
<comment type="similarity">
    <text evidence="7">Belongs to the transglycosylase MltG family.</text>
</comment>
<keyword evidence="6 7" id="KW-0961">Cell wall biogenesis/degradation</keyword>
<proteinExistence type="inferred from homology"/>
<keyword evidence="7" id="KW-0997">Cell inner membrane</keyword>
<evidence type="ECO:0000313" key="8">
    <source>
        <dbReference type="EMBL" id="PVA08050.1"/>
    </source>
</evidence>
<dbReference type="Proteomes" id="UP000244817">
    <property type="component" value="Unassembled WGS sequence"/>
</dbReference>
<reference evidence="8 9" key="1">
    <citation type="submission" date="2018-04" db="EMBL/GenBank/DDBJ databases">
        <title>Pelagivirga bohaiensis gen. nov., sp. nov., a bacterium isolated from the Bohai Sea.</title>
        <authorList>
            <person name="Ji X."/>
        </authorList>
    </citation>
    <scope>NUCLEOTIDE SEQUENCE [LARGE SCALE GENOMIC DNA]</scope>
    <source>
        <strain evidence="8 9">BH-SD16</strain>
    </source>
</reference>
<dbReference type="OrthoDB" id="9814591at2"/>
<evidence type="ECO:0000256" key="1">
    <source>
        <dbReference type="ARBA" id="ARBA00022475"/>
    </source>
</evidence>
<dbReference type="AlphaFoldDB" id="A0A2T7G0W9"/>
<evidence type="ECO:0000256" key="7">
    <source>
        <dbReference type="HAMAP-Rule" id="MF_02065"/>
    </source>
</evidence>
<accession>A0A2T7G0W9</accession>
<keyword evidence="5 7" id="KW-0456">Lyase</keyword>
<dbReference type="CDD" id="cd08010">
    <property type="entry name" value="MltG_like"/>
    <property type="match status" value="1"/>
</dbReference>
<evidence type="ECO:0000256" key="2">
    <source>
        <dbReference type="ARBA" id="ARBA00022692"/>
    </source>
</evidence>
<name>A0A2T7G0W9_9RHOB</name>
<evidence type="ECO:0000256" key="6">
    <source>
        <dbReference type="ARBA" id="ARBA00023316"/>
    </source>
</evidence>
<dbReference type="Gene3D" id="3.30.1490.480">
    <property type="entry name" value="Endolytic murein transglycosylase"/>
    <property type="match status" value="1"/>
</dbReference>
<dbReference type="EMBL" id="QCYG01000001">
    <property type="protein sequence ID" value="PVA08050.1"/>
    <property type="molecule type" value="Genomic_DNA"/>
</dbReference>
<dbReference type="Gene3D" id="3.30.160.60">
    <property type="entry name" value="Classic Zinc Finger"/>
    <property type="match status" value="1"/>
</dbReference>
<protein>
    <recommendedName>
        <fullName evidence="7">Endolytic murein transglycosylase</fullName>
        <ecNumber evidence="7">4.2.2.29</ecNumber>
    </recommendedName>
    <alternativeName>
        <fullName evidence="7">Peptidoglycan lytic transglycosylase</fullName>
    </alternativeName>
    <alternativeName>
        <fullName evidence="7">Peptidoglycan polymerization terminase</fullName>
    </alternativeName>
</protein>
<organism evidence="8 9">
    <name type="scientific">Thalassorhabdomicrobium marinisediminis</name>
    <dbReference type="NCBI Taxonomy" id="2170577"/>
    <lineage>
        <taxon>Bacteria</taxon>
        <taxon>Pseudomonadati</taxon>
        <taxon>Pseudomonadota</taxon>
        <taxon>Alphaproteobacteria</taxon>
        <taxon>Rhodobacterales</taxon>
        <taxon>Paracoccaceae</taxon>
        <taxon>Thalassorhabdomicrobium</taxon>
    </lineage>
</organism>
<gene>
    <name evidence="7 8" type="primary">mltG</name>
    <name evidence="8" type="ORF">DC363_00685</name>
</gene>
<keyword evidence="2 7" id="KW-0812">Transmembrane</keyword>
<dbReference type="GO" id="GO:0008932">
    <property type="term" value="F:lytic endotransglycosylase activity"/>
    <property type="evidence" value="ECO:0007669"/>
    <property type="project" value="UniProtKB-UniRule"/>
</dbReference>
<keyword evidence="1 7" id="KW-1003">Cell membrane</keyword>
<evidence type="ECO:0000313" key="9">
    <source>
        <dbReference type="Proteomes" id="UP000244817"/>
    </source>
</evidence>
<dbReference type="PANTHER" id="PTHR30518">
    <property type="entry name" value="ENDOLYTIC MUREIN TRANSGLYCOSYLASE"/>
    <property type="match status" value="1"/>
</dbReference>
<comment type="catalytic activity">
    <reaction evidence="7">
        <text>a peptidoglycan chain = a peptidoglycan chain with N-acetyl-1,6-anhydromuramyl-[peptide] at the reducing end + a peptidoglycan chain with N-acetylglucosamine at the non-reducing end.</text>
        <dbReference type="EC" id="4.2.2.29"/>
    </reaction>
</comment>
<keyword evidence="9" id="KW-1185">Reference proteome</keyword>
<comment type="caution">
    <text evidence="8">The sequence shown here is derived from an EMBL/GenBank/DDBJ whole genome shotgun (WGS) entry which is preliminary data.</text>
</comment>
<evidence type="ECO:0000256" key="3">
    <source>
        <dbReference type="ARBA" id="ARBA00022989"/>
    </source>
</evidence>
<dbReference type="RefSeq" id="WP_108639204.1">
    <property type="nucleotide sequence ID" value="NZ_QCYG01000001.1"/>
</dbReference>
<sequence>MWKHIASNALTFLIVTLFLVGGVIAWGTAEYSAEGPLENAICLKVQSGSNMRLVSEDLAERDAISSPAIFRMGVDYSDKSALLKAGSFLVPAGASMEEIAEIVTRGGQNTCGTEVVYRVAVNRLSAQVRELDPAEGEFEELVRFDIEEGVEAPEDYLRTRQDDDTQYRIVVSEGVTSWQVVQALNALDVLADDATEIPPEGMLAPDSYEVQPGDSVKALLAQMQAKQERILADAWAGRAEGLPLESPEEALILASIIEKEASTSDERFDVASVFVNRLNEGMRLQTDPTVIYGITEGKGVLGRGLRQSELRAATPWNTYVIQGLPETPIANPGRGSIEAALNPSDSDYLFFVAKTLDPRDGHNFAATLDEHNRNVALYRQLEAERDAVQDN</sequence>
<dbReference type="GO" id="GO:0071555">
    <property type="term" value="P:cell wall organization"/>
    <property type="evidence" value="ECO:0007669"/>
    <property type="project" value="UniProtKB-KW"/>
</dbReference>
<dbReference type="Pfam" id="PF02618">
    <property type="entry name" value="YceG"/>
    <property type="match status" value="1"/>
</dbReference>
<dbReference type="HAMAP" id="MF_02065">
    <property type="entry name" value="MltG"/>
    <property type="match status" value="1"/>
</dbReference>
<evidence type="ECO:0000256" key="5">
    <source>
        <dbReference type="ARBA" id="ARBA00023239"/>
    </source>
</evidence>
<keyword evidence="4 7" id="KW-0472">Membrane</keyword>
<dbReference type="GO" id="GO:0005886">
    <property type="term" value="C:plasma membrane"/>
    <property type="evidence" value="ECO:0007669"/>
    <property type="project" value="UniProtKB-UniRule"/>
</dbReference>